<evidence type="ECO:0000256" key="5">
    <source>
        <dbReference type="ARBA" id="ARBA00022801"/>
    </source>
</evidence>
<dbReference type="Proteomes" id="UP001154114">
    <property type="component" value="Chromosome 9"/>
</dbReference>
<name>A0A9N8L114_CHRIL</name>
<evidence type="ECO:0000256" key="9">
    <source>
        <dbReference type="ARBA" id="ARBA00038868"/>
    </source>
</evidence>
<dbReference type="AlphaFoldDB" id="A0A9N8L114"/>
<comment type="subcellular location">
    <subcellularLocation>
        <location evidence="1">Secreted</location>
        <location evidence="1">Extracellular space</location>
    </subcellularLocation>
</comment>
<dbReference type="FunFam" id="2.40.10.10:FF:000036">
    <property type="entry name" value="Trypsin beta"/>
    <property type="match status" value="1"/>
</dbReference>
<evidence type="ECO:0000256" key="4">
    <source>
        <dbReference type="ARBA" id="ARBA00022670"/>
    </source>
</evidence>
<dbReference type="InterPro" id="IPR050430">
    <property type="entry name" value="Peptidase_S1"/>
</dbReference>
<dbReference type="OrthoDB" id="10002959at2759"/>
<feature type="domain" description="Peptidase S1" evidence="10">
    <location>
        <begin position="1"/>
        <end position="179"/>
    </location>
</feature>
<dbReference type="PROSITE" id="PS00134">
    <property type="entry name" value="TRYPSIN_HIS"/>
    <property type="match status" value="1"/>
</dbReference>
<evidence type="ECO:0000256" key="3">
    <source>
        <dbReference type="ARBA" id="ARBA00022525"/>
    </source>
</evidence>
<dbReference type="GO" id="GO:0005576">
    <property type="term" value="C:extracellular region"/>
    <property type="evidence" value="ECO:0007669"/>
    <property type="project" value="UniProtKB-SubCell"/>
</dbReference>
<keyword evidence="7" id="KW-1015">Disulfide bond</keyword>
<evidence type="ECO:0000256" key="7">
    <source>
        <dbReference type="ARBA" id="ARBA00023157"/>
    </source>
</evidence>
<dbReference type="FunFam" id="2.40.10.10:FF:000047">
    <property type="entry name" value="Trypsin eta"/>
    <property type="match status" value="1"/>
</dbReference>
<dbReference type="Gene3D" id="2.40.10.10">
    <property type="entry name" value="Trypsin-like serine proteases"/>
    <property type="match status" value="3"/>
</dbReference>
<dbReference type="EMBL" id="LR824012">
    <property type="protein sequence ID" value="CAD0198687.1"/>
    <property type="molecule type" value="Genomic_DNA"/>
</dbReference>
<keyword evidence="5" id="KW-0378">Hydrolase</keyword>
<dbReference type="EC" id="3.4.21.4" evidence="9"/>
<dbReference type="PRINTS" id="PR00722">
    <property type="entry name" value="CHYMOTRYPSIN"/>
</dbReference>
<dbReference type="PROSITE" id="PS50240">
    <property type="entry name" value="TRYPSIN_DOM"/>
    <property type="match status" value="2"/>
</dbReference>
<dbReference type="GO" id="GO:0016485">
    <property type="term" value="P:protein processing"/>
    <property type="evidence" value="ECO:0007669"/>
    <property type="project" value="UniProtKB-ARBA"/>
</dbReference>
<gene>
    <name evidence="11" type="ORF">CINC_LOCUS12959</name>
</gene>
<keyword evidence="3" id="KW-0964">Secreted</keyword>
<dbReference type="GO" id="GO:0004252">
    <property type="term" value="F:serine-type endopeptidase activity"/>
    <property type="evidence" value="ECO:0007669"/>
    <property type="project" value="UniProtKB-EC"/>
</dbReference>
<keyword evidence="4" id="KW-0645">Protease</keyword>
<comment type="similarity">
    <text evidence="2">Belongs to the peptidase S1 family.</text>
</comment>
<comment type="catalytic activity">
    <reaction evidence="8">
        <text>Preferential cleavage: Arg-|-Xaa, Lys-|-Xaa.</text>
        <dbReference type="EC" id="3.4.21.4"/>
    </reaction>
</comment>
<evidence type="ECO:0000313" key="12">
    <source>
        <dbReference type="Proteomes" id="UP001154114"/>
    </source>
</evidence>
<dbReference type="SUPFAM" id="SSF50494">
    <property type="entry name" value="Trypsin-like serine proteases"/>
    <property type="match status" value="2"/>
</dbReference>
<accession>A0A9N8L114</accession>
<evidence type="ECO:0000256" key="2">
    <source>
        <dbReference type="ARBA" id="ARBA00007664"/>
    </source>
</evidence>
<dbReference type="InterPro" id="IPR009003">
    <property type="entry name" value="Peptidase_S1_PA"/>
</dbReference>
<dbReference type="SMART" id="SM00020">
    <property type="entry name" value="Tryp_SPc"/>
    <property type="match status" value="2"/>
</dbReference>
<feature type="domain" description="Peptidase S1" evidence="10">
    <location>
        <begin position="181"/>
        <end position="410"/>
    </location>
</feature>
<dbReference type="InterPro" id="IPR001254">
    <property type="entry name" value="Trypsin_dom"/>
</dbReference>
<dbReference type="InterPro" id="IPR018114">
    <property type="entry name" value="TRYPSIN_HIS"/>
</dbReference>
<dbReference type="PANTHER" id="PTHR24276:SF91">
    <property type="entry name" value="AT26814P-RELATED"/>
    <property type="match status" value="1"/>
</dbReference>
<evidence type="ECO:0000256" key="6">
    <source>
        <dbReference type="ARBA" id="ARBA00022825"/>
    </source>
</evidence>
<keyword evidence="6" id="KW-0720">Serine protease</keyword>
<proteinExistence type="inferred from homology"/>
<dbReference type="CDD" id="cd00190">
    <property type="entry name" value="Tryp_SPc"/>
    <property type="match status" value="2"/>
</dbReference>
<evidence type="ECO:0000313" key="11">
    <source>
        <dbReference type="EMBL" id="CAD0198687.1"/>
    </source>
</evidence>
<dbReference type="InterPro" id="IPR001314">
    <property type="entry name" value="Peptidase_S1A"/>
</dbReference>
<keyword evidence="12" id="KW-1185">Reference proteome</keyword>
<dbReference type="PANTHER" id="PTHR24276">
    <property type="entry name" value="POLYSERASE-RELATED"/>
    <property type="match status" value="1"/>
</dbReference>
<reference evidence="11" key="1">
    <citation type="submission" date="2021-12" db="EMBL/GenBank/DDBJ databases">
        <authorList>
            <person name="King R."/>
        </authorList>
    </citation>
    <scope>NUCLEOTIDE SEQUENCE</scope>
</reference>
<evidence type="ECO:0000256" key="8">
    <source>
        <dbReference type="ARBA" id="ARBA00036320"/>
    </source>
</evidence>
<sequence>MDLKTQCTAPSTLGHPNGGGIIRVRIRIGSTNANSGGMMYEATSWFTHPMYDDSTSDYDIAVIRVATGMTLNGNTTKAIELVDRGNDVTNGENVTATGWGAIREGGPTTSTLMEVTIPAVNRTRCRELIGNGITTRMFCAGLEEGGKDSCQGDSGGPAVVNNKLAGVTSFGRKVKSDDGKIVGGTDTTIEQYPHMAYLLLLKGLQYYQCGGSIVNRNYIVTAAHCLTGVSRVQIRIGSTDSNNGGTTYSTSSYTIHPRYDSRTSNFDIGVIRVVSGMTLNGNTTKAIQMVESGSDVADGDDVTATGWGATSEGGSTTTQLMKVTIPAINRTECNRLVGNGNGITTRMFCAGLPEGGKDTCQGDSGGPAVVNSLLAGVTSFGYGCARANSPGVYTRIGDSAIRSFIRSTTST</sequence>
<evidence type="ECO:0000259" key="10">
    <source>
        <dbReference type="PROSITE" id="PS50240"/>
    </source>
</evidence>
<dbReference type="InterPro" id="IPR043504">
    <property type="entry name" value="Peptidase_S1_PA_chymotrypsin"/>
</dbReference>
<dbReference type="Pfam" id="PF00089">
    <property type="entry name" value="Trypsin"/>
    <property type="match status" value="2"/>
</dbReference>
<protein>
    <recommendedName>
        <fullName evidence="9">trypsin</fullName>
        <ecNumber evidence="9">3.4.21.4</ecNumber>
    </recommendedName>
</protein>
<evidence type="ECO:0000256" key="1">
    <source>
        <dbReference type="ARBA" id="ARBA00004239"/>
    </source>
</evidence>
<organism evidence="11 12">
    <name type="scientific">Chrysodeixis includens</name>
    <name type="common">Soybean looper</name>
    <name type="synonym">Pseudoplusia includens</name>
    <dbReference type="NCBI Taxonomy" id="689277"/>
    <lineage>
        <taxon>Eukaryota</taxon>
        <taxon>Metazoa</taxon>
        <taxon>Ecdysozoa</taxon>
        <taxon>Arthropoda</taxon>
        <taxon>Hexapoda</taxon>
        <taxon>Insecta</taxon>
        <taxon>Pterygota</taxon>
        <taxon>Neoptera</taxon>
        <taxon>Endopterygota</taxon>
        <taxon>Lepidoptera</taxon>
        <taxon>Glossata</taxon>
        <taxon>Ditrysia</taxon>
        <taxon>Noctuoidea</taxon>
        <taxon>Noctuidae</taxon>
        <taxon>Plusiinae</taxon>
        <taxon>Chrysodeixis</taxon>
    </lineage>
</organism>